<evidence type="ECO:0000313" key="4">
    <source>
        <dbReference type="Proteomes" id="UP000186804"/>
    </source>
</evidence>
<accession>A0A1J4MRF8</accession>
<evidence type="ECO:0000313" key="3">
    <source>
        <dbReference type="EMBL" id="OII76647.1"/>
    </source>
</evidence>
<dbReference type="VEuPathDB" id="CryptoDB:cand_028290"/>
<keyword evidence="2" id="KW-1133">Transmembrane helix</keyword>
<feature type="transmembrane region" description="Helical" evidence="2">
    <location>
        <begin position="77"/>
        <end position="97"/>
    </location>
</feature>
<dbReference type="EMBL" id="LRBS01000054">
    <property type="protein sequence ID" value="OII76647.1"/>
    <property type="molecule type" value="Genomic_DNA"/>
</dbReference>
<dbReference type="GeneID" id="92367013"/>
<sequence>MYTNSGNIHNRQKIHPTQPSPFRVGGLSMQAIQSMAGTSESSRYYDTSEKGNNEKFVFETEKSYFSLLRLKRNHKKIMIIIAIPVLIFFFIGIFVLFSRSNSLTSFKTNKTEPMKLNGKSNKSDIHIFDEDHIGDWSEFEDDWLDEHDFVEEEVDDLEDHEHGDTHYANVMHIDDNNPEDTINKANSEIHSTDENIQLEENGNNNENTQVNKVVSPINRMPKEVEGSIPPLPSVAPMEFGNTEIIYFPKIIHVIGRVGDQYNINGKYTVMMHPYHEDSPWVHGGRLIWSKKGKSINENYYIFYEKTLHNWVLTNKFDLLNPDPIAFLPDHGVMPVKGVGRHGCKPQHYWYFRQKQEDGSYKLIMDRSVLVTDNGILLDSIPGIGNRLSNRSNTNSEEIIGLKLHKNQVHIDNLYEKKPYVYGESIPIDPYKRNYV</sequence>
<gene>
    <name evidence="3" type="ORF">cand_028290</name>
</gene>
<proteinExistence type="predicted"/>
<dbReference type="RefSeq" id="XP_067068493.1">
    <property type="nucleotide sequence ID" value="XM_067213057.1"/>
</dbReference>
<name>A0A1J4MRF8_9CRYT</name>
<dbReference type="AlphaFoldDB" id="A0A1J4MRF8"/>
<keyword evidence="2" id="KW-0812">Transmembrane</keyword>
<dbReference type="Proteomes" id="UP000186804">
    <property type="component" value="Unassembled WGS sequence"/>
</dbReference>
<feature type="region of interest" description="Disordered" evidence="1">
    <location>
        <begin position="1"/>
        <end position="20"/>
    </location>
</feature>
<comment type="caution">
    <text evidence="3">The sequence shown here is derived from an EMBL/GenBank/DDBJ whole genome shotgun (WGS) entry which is preliminary data.</text>
</comment>
<organism evidence="3 4">
    <name type="scientific">Cryptosporidium andersoni</name>
    <dbReference type="NCBI Taxonomy" id="117008"/>
    <lineage>
        <taxon>Eukaryota</taxon>
        <taxon>Sar</taxon>
        <taxon>Alveolata</taxon>
        <taxon>Apicomplexa</taxon>
        <taxon>Conoidasida</taxon>
        <taxon>Coccidia</taxon>
        <taxon>Eucoccidiorida</taxon>
        <taxon>Eimeriorina</taxon>
        <taxon>Cryptosporidiidae</taxon>
        <taxon>Cryptosporidium</taxon>
    </lineage>
</organism>
<keyword evidence="4" id="KW-1185">Reference proteome</keyword>
<evidence type="ECO:0000256" key="1">
    <source>
        <dbReference type="SAM" id="MobiDB-lite"/>
    </source>
</evidence>
<evidence type="ECO:0000256" key="2">
    <source>
        <dbReference type="SAM" id="Phobius"/>
    </source>
</evidence>
<dbReference type="OrthoDB" id="336673at2759"/>
<reference evidence="3 4" key="1">
    <citation type="submission" date="2016-10" db="EMBL/GenBank/DDBJ databases">
        <title>Reductive evolution of mitochondrial metabolism and differential evolution of invasion-related proteins in Cryptosporidium.</title>
        <authorList>
            <person name="Liu S."/>
            <person name="Roellig D.M."/>
            <person name="Guo Y."/>
            <person name="Li N."/>
            <person name="Frace M.A."/>
            <person name="Tang K."/>
            <person name="Zhang L."/>
            <person name="Feng Y."/>
            <person name="Xiao L."/>
        </authorList>
    </citation>
    <scope>NUCLEOTIDE SEQUENCE [LARGE SCALE GENOMIC DNA]</scope>
    <source>
        <strain evidence="3">30847</strain>
    </source>
</reference>
<protein>
    <submittedName>
        <fullName evidence="3">Uncharacterized protein</fullName>
    </submittedName>
</protein>
<keyword evidence="2" id="KW-0472">Membrane</keyword>